<dbReference type="GO" id="GO:0016853">
    <property type="term" value="F:isomerase activity"/>
    <property type="evidence" value="ECO:0007669"/>
    <property type="project" value="UniProtKB-KW"/>
</dbReference>
<dbReference type="Proteomes" id="UP001500984">
    <property type="component" value="Unassembled WGS sequence"/>
</dbReference>
<dbReference type="PANTHER" id="PTHR43475:SF1">
    <property type="entry name" value="METHYLTHIORIBOSE-1-PHOSPHATE ISOMERASE"/>
    <property type="match status" value="1"/>
</dbReference>
<dbReference type="SUPFAM" id="SSF100950">
    <property type="entry name" value="NagB/RpiA/CoA transferase-like"/>
    <property type="match status" value="1"/>
</dbReference>
<dbReference type="PANTHER" id="PTHR43475">
    <property type="entry name" value="METHYLTHIORIBOSE-1-PHOSPHATE ISOMERASE"/>
    <property type="match status" value="1"/>
</dbReference>
<dbReference type="InterPro" id="IPR037171">
    <property type="entry name" value="NagB/RpiA_transferase-like"/>
</dbReference>
<accession>A0ABN2WAK5</accession>
<keyword evidence="2" id="KW-0413">Isomerase</keyword>
<organism evidence="2 3">
    <name type="scientific">Brevibacterium salitolerans</name>
    <dbReference type="NCBI Taxonomy" id="1403566"/>
    <lineage>
        <taxon>Bacteria</taxon>
        <taxon>Bacillati</taxon>
        <taxon>Actinomycetota</taxon>
        <taxon>Actinomycetes</taxon>
        <taxon>Micrococcales</taxon>
        <taxon>Brevibacteriaceae</taxon>
        <taxon>Brevibacterium</taxon>
    </lineage>
</organism>
<keyword evidence="3" id="KW-1185">Reference proteome</keyword>
<dbReference type="EMBL" id="BAAAPZ010000002">
    <property type="protein sequence ID" value="GAA2088000.1"/>
    <property type="molecule type" value="Genomic_DNA"/>
</dbReference>
<gene>
    <name evidence="2" type="ORF">GCM10009823_02800</name>
</gene>
<evidence type="ECO:0000256" key="1">
    <source>
        <dbReference type="RuleBase" id="RU003814"/>
    </source>
</evidence>
<dbReference type="NCBIfam" id="NF004326">
    <property type="entry name" value="PRK05720.1"/>
    <property type="match status" value="1"/>
</dbReference>
<comment type="similarity">
    <text evidence="1">Belongs to the eIF-2B alpha/beta/delta subunits family.</text>
</comment>
<evidence type="ECO:0000313" key="2">
    <source>
        <dbReference type="EMBL" id="GAA2088000.1"/>
    </source>
</evidence>
<reference evidence="2 3" key="1">
    <citation type="journal article" date="2019" name="Int. J. Syst. Evol. Microbiol.">
        <title>The Global Catalogue of Microorganisms (GCM) 10K type strain sequencing project: providing services to taxonomists for standard genome sequencing and annotation.</title>
        <authorList>
            <consortium name="The Broad Institute Genomics Platform"/>
            <consortium name="The Broad Institute Genome Sequencing Center for Infectious Disease"/>
            <person name="Wu L."/>
            <person name="Ma J."/>
        </authorList>
    </citation>
    <scope>NUCLEOTIDE SEQUENCE [LARGE SCALE GENOMIC DNA]</scope>
    <source>
        <strain evidence="2 3">JCM 15900</strain>
    </source>
</reference>
<proteinExistence type="inferred from homology"/>
<evidence type="ECO:0000313" key="3">
    <source>
        <dbReference type="Proteomes" id="UP001500984"/>
    </source>
</evidence>
<name>A0ABN2WAK5_9MICO</name>
<comment type="caution">
    <text evidence="2">The sequence shown here is derived from an EMBL/GenBank/DDBJ whole genome shotgun (WGS) entry which is preliminary data.</text>
</comment>
<dbReference type="InterPro" id="IPR042529">
    <property type="entry name" value="IF_2B-like_C"/>
</dbReference>
<dbReference type="Gene3D" id="3.40.50.10470">
    <property type="entry name" value="Translation initiation factor eif-2b, domain 2"/>
    <property type="match status" value="1"/>
</dbReference>
<dbReference type="InterPro" id="IPR000649">
    <property type="entry name" value="IF-2B-related"/>
</dbReference>
<protein>
    <submittedName>
        <fullName evidence="2">S-methyl-5-thioribose-1-phosphate isomerase</fullName>
    </submittedName>
</protein>
<sequence length="357" mass="37929">MPTDVPTPSLIRDSVLVDPDAVRILDRRRFPFSRTWVTCRTVEEVAVAIEEMVTQSSGPLFAAAGGMVLAARVADGGAAGGSREAVLAEAARRLRATRPTNNGIREAVSAILEAAAAPLESGDALVPVVEEAARAVGDRYLQRSRRLGEHAAALLSDGDTVLTHCWGESYVTETVAACLRAGKRISMICTETRPYLQGARLTAESLAEMGVEVSVVTDGMPAHLMSRGDISALITAADRVTMDGHVVNKIGTLQLALAAHAFDVPYTALVQAPDEHAPDAASVPLEDRDGDEVLFLSGQRTASERAVGIYPAFDVTPPRFISAIATDRGRFAPRDLRSYASAPAADLTLKAGERSWM</sequence>
<dbReference type="Pfam" id="PF01008">
    <property type="entry name" value="IF-2B"/>
    <property type="match status" value="1"/>
</dbReference>
<dbReference type="InterPro" id="IPR027363">
    <property type="entry name" value="M1Pi_N"/>
</dbReference>
<dbReference type="Gene3D" id="1.20.120.420">
    <property type="entry name" value="translation initiation factor eif-2b, domain 1"/>
    <property type="match status" value="1"/>
</dbReference>